<dbReference type="InterPro" id="IPR000719">
    <property type="entry name" value="Prot_kinase_dom"/>
</dbReference>
<sequence length="852" mass="93094">MDIRYEAFCFADPLFFDEQRETGEPADDFAAELPPAGAGWTTGTRGIWRVLHPRGVELPDQGWKIHVSAGMDNAGRVLAAVHEYCVGHRISYKHLRSRAILLARNSKYAPRDGSGKLITIYPTDNNELARVLEELSEELRGEHGAYILSDLRYGEGPLYTRYGGFTERWVEHNGNRVLAIRKPDGTLVPDRREPTFSLPDWVNIPICLDKSLAARKASDPAEFPYRVTSSLHFSNGGGVYLAEREADGETVVLKEARPHAGLDRALVDAVARLRREHEVLVRLAGIPGVPDVHERFTVWEHHYLAMERMPGTSLGNWLALNYPLTRRDSTEADLHAYRDRALAVLAEVERIVGDLHGRGIVFGDLHALNILVDEDDQVALIDFEMAADVESGERPALGAPGFRAPADRHGFDIDRHAMAALRLWIFLPLSTLLELAPAKLRGAAEFVERRFALPAGYADELVDVLGPRTTPMPPASTHTELAEDRPDWSLVRKQIAEAVLATATPERTDRLFPGDIEQFRVGGACFGVGAAGVLHALDVAGAGRFPEHEQWLLDAVRREPPTRPGFYDGSHGIAYVLENFGHHKAATALLTASRQLVEQTTDHALEGGLAGIGLTQLHFAVSRGDNEFGRQALSTAVRLGEGLETAAPPGKFARAGLLSGWTGPALLFIRLFERTGERAWLAFADQALQRDLEECVLADDASLQVRDGERRTLPYAGIGSAGILMVAEQLVRHEPGATVGESLPGLRESCRGEFVIHPGLLYGRCGLATALSFGADPAPRIREAIDLHLARLAWHAVPFRGGLAFPGNQLLRLSMDVTTGGAGILLALSALLDGKEVLPFLGRTPSPHTSGH</sequence>
<keyword evidence="1" id="KW-0723">Serine/threonine-protein kinase</keyword>
<proteinExistence type="predicted"/>
<dbReference type="GO" id="GO:0031179">
    <property type="term" value="P:peptide modification"/>
    <property type="evidence" value="ECO:0007669"/>
    <property type="project" value="InterPro"/>
</dbReference>
<dbReference type="EMBL" id="FOEF01000044">
    <property type="protein sequence ID" value="SEP54368.1"/>
    <property type="molecule type" value="Genomic_DNA"/>
</dbReference>
<dbReference type="OrthoDB" id="1492512at2"/>
<dbReference type="NCBIfam" id="NF038151">
    <property type="entry name" value="lanthi_synth_III"/>
    <property type="match status" value="1"/>
</dbReference>
<name>A0A1H8YSJ8_9PSEU</name>
<feature type="domain" description="Protein kinase" evidence="6">
    <location>
        <begin position="225"/>
        <end position="576"/>
    </location>
</feature>
<evidence type="ECO:0000256" key="5">
    <source>
        <dbReference type="ARBA" id="ARBA00022840"/>
    </source>
</evidence>
<evidence type="ECO:0000259" key="6">
    <source>
        <dbReference type="PROSITE" id="PS50011"/>
    </source>
</evidence>
<dbReference type="SMART" id="SM01260">
    <property type="entry name" value="LANC_like"/>
    <property type="match status" value="1"/>
</dbReference>
<evidence type="ECO:0000256" key="3">
    <source>
        <dbReference type="ARBA" id="ARBA00022741"/>
    </source>
</evidence>
<dbReference type="InterPro" id="IPR053524">
    <property type="entry name" value="Aerial_hyphae_peptide-synth"/>
</dbReference>
<dbReference type="CDD" id="cd04791">
    <property type="entry name" value="LanC_SerThrkinase"/>
    <property type="match status" value="1"/>
</dbReference>
<reference evidence="7 8" key="1">
    <citation type="submission" date="2016-10" db="EMBL/GenBank/DDBJ databases">
        <authorList>
            <person name="de Groot N.N."/>
        </authorList>
    </citation>
    <scope>NUCLEOTIDE SEQUENCE [LARGE SCALE GENOMIC DNA]</scope>
    <source>
        <strain evidence="7 8">DSM 44993</strain>
    </source>
</reference>
<keyword evidence="3" id="KW-0547">Nucleotide-binding</keyword>
<dbReference type="Pfam" id="PF25816">
    <property type="entry name" value="RamC_N"/>
    <property type="match status" value="1"/>
</dbReference>
<evidence type="ECO:0000256" key="4">
    <source>
        <dbReference type="ARBA" id="ARBA00022777"/>
    </source>
</evidence>
<evidence type="ECO:0000256" key="2">
    <source>
        <dbReference type="ARBA" id="ARBA00022679"/>
    </source>
</evidence>
<dbReference type="PANTHER" id="PTHR24351">
    <property type="entry name" value="RIBOSOMAL PROTEIN S6 KINASE"/>
    <property type="match status" value="1"/>
</dbReference>
<evidence type="ECO:0000313" key="8">
    <source>
        <dbReference type="Proteomes" id="UP000198582"/>
    </source>
</evidence>
<dbReference type="SUPFAM" id="SSF56112">
    <property type="entry name" value="Protein kinase-like (PK-like)"/>
    <property type="match status" value="1"/>
</dbReference>
<keyword evidence="4 7" id="KW-0418">Kinase</keyword>
<keyword evidence="5" id="KW-0067">ATP-binding</keyword>
<dbReference type="RefSeq" id="WP_091629616.1">
    <property type="nucleotide sequence ID" value="NZ_FOEF01000044.1"/>
</dbReference>
<dbReference type="GO" id="GO:0004674">
    <property type="term" value="F:protein serine/threonine kinase activity"/>
    <property type="evidence" value="ECO:0007669"/>
    <property type="project" value="UniProtKB-KW"/>
</dbReference>
<dbReference type="InterPro" id="IPR007822">
    <property type="entry name" value="LANC-like"/>
</dbReference>
<dbReference type="InterPro" id="IPR057929">
    <property type="entry name" value="RamC_N"/>
</dbReference>
<keyword evidence="2" id="KW-0808">Transferase</keyword>
<dbReference type="InterPro" id="IPR011009">
    <property type="entry name" value="Kinase-like_dom_sf"/>
</dbReference>
<dbReference type="Pfam" id="PF00069">
    <property type="entry name" value="Pkinase"/>
    <property type="match status" value="1"/>
</dbReference>
<evidence type="ECO:0000313" key="7">
    <source>
        <dbReference type="EMBL" id="SEP54368.1"/>
    </source>
</evidence>
<organism evidence="7 8">
    <name type="scientific">Amycolatopsis saalfeldensis</name>
    <dbReference type="NCBI Taxonomy" id="394193"/>
    <lineage>
        <taxon>Bacteria</taxon>
        <taxon>Bacillati</taxon>
        <taxon>Actinomycetota</taxon>
        <taxon>Actinomycetes</taxon>
        <taxon>Pseudonocardiales</taxon>
        <taxon>Pseudonocardiaceae</taxon>
        <taxon>Amycolatopsis</taxon>
    </lineage>
</organism>
<dbReference type="GO" id="GO:0005524">
    <property type="term" value="F:ATP binding"/>
    <property type="evidence" value="ECO:0007669"/>
    <property type="project" value="UniProtKB-KW"/>
</dbReference>
<dbReference type="SUPFAM" id="SSF158745">
    <property type="entry name" value="LanC-like"/>
    <property type="match status" value="1"/>
</dbReference>
<evidence type="ECO:0000256" key="1">
    <source>
        <dbReference type="ARBA" id="ARBA00022527"/>
    </source>
</evidence>
<protein>
    <submittedName>
        <fullName evidence="7">Protein kinase domain-containing protein</fullName>
    </submittedName>
</protein>
<dbReference type="Proteomes" id="UP000198582">
    <property type="component" value="Unassembled WGS sequence"/>
</dbReference>
<dbReference type="Gene3D" id="1.50.10.20">
    <property type="match status" value="2"/>
</dbReference>
<dbReference type="STRING" id="394193.SAMN04489732_14427"/>
<dbReference type="SMART" id="SM00220">
    <property type="entry name" value="S_TKc"/>
    <property type="match status" value="1"/>
</dbReference>
<keyword evidence="8" id="KW-1185">Reference proteome</keyword>
<dbReference type="PROSITE" id="PS50011">
    <property type="entry name" value="PROTEIN_KINASE_DOM"/>
    <property type="match status" value="1"/>
</dbReference>
<dbReference type="AlphaFoldDB" id="A0A1H8YSJ8"/>
<accession>A0A1H8YSJ8</accession>
<dbReference type="InterPro" id="IPR058053">
    <property type="entry name" value="RamC_C"/>
</dbReference>
<dbReference type="Gene3D" id="1.10.510.10">
    <property type="entry name" value="Transferase(Phosphotransferase) domain 1"/>
    <property type="match status" value="1"/>
</dbReference>
<gene>
    <name evidence="7" type="ORF">SAMN04489732_14427</name>
</gene>